<evidence type="ECO:0000256" key="1">
    <source>
        <dbReference type="ARBA" id="ARBA00000085"/>
    </source>
</evidence>
<dbReference type="PRINTS" id="PR00344">
    <property type="entry name" value="BCTRLSENSOR"/>
</dbReference>
<protein>
    <recommendedName>
        <fullName evidence="2">histidine kinase</fullName>
        <ecNumber evidence="2">2.7.13.3</ecNumber>
    </recommendedName>
</protein>
<dbReference type="InterPro" id="IPR005467">
    <property type="entry name" value="His_kinase_dom"/>
</dbReference>
<dbReference type="PROSITE" id="PS50109">
    <property type="entry name" value="HIS_KIN"/>
    <property type="match status" value="1"/>
</dbReference>
<dbReference type="SUPFAM" id="SSF47384">
    <property type="entry name" value="Homodimeric domain of signal transducing histidine kinase"/>
    <property type="match status" value="1"/>
</dbReference>
<keyword evidence="3" id="KW-0597">Phosphoprotein</keyword>
<dbReference type="CDD" id="cd00082">
    <property type="entry name" value="HisKA"/>
    <property type="match status" value="1"/>
</dbReference>
<evidence type="ECO:0000256" key="5">
    <source>
        <dbReference type="ARBA" id="ARBA00022777"/>
    </source>
</evidence>
<dbReference type="SMART" id="SM00388">
    <property type="entry name" value="HisKA"/>
    <property type="match status" value="1"/>
</dbReference>
<dbReference type="PANTHER" id="PTHR43047:SF63">
    <property type="entry name" value="HISTIDINE KINASE"/>
    <property type="match status" value="1"/>
</dbReference>
<evidence type="ECO:0000256" key="2">
    <source>
        <dbReference type="ARBA" id="ARBA00012438"/>
    </source>
</evidence>
<dbReference type="Pfam" id="PF02518">
    <property type="entry name" value="HATPase_c"/>
    <property type="match status" value="1"/>
</dbReference>
<sequence>MAKGPLSMRHAREQDLDRLIERALAAPADVRGGRMAGLDDHITSTHRPDWHAGAIAIRATPIGPETHCLDVVDLFIRDPALPALAVVDHHMKPIGLVGRTQLLYEFARPFIRDLYARRPIRELMTTAPLTIDEGLGIEGLGAEITAAGGGPFSAGFVVTSAGRYLGVGTALDVMRRLVARMAERNRALDLAVEEAERANAAKSAFLANMSHELRTPLNAVLGFSEIIMTQMLGAIGHPRYLEYVHDIHGSAEHLLSLINDLLDIAKADATGLPLDLEPLDPLMLAREAARMIAPRADQAGVNLVVDLPEHAASIRGDRRRLRQILLNLLSNAVKFTPAGGSVQLGFRADTVGRNVRFTVTDTGIGMSADEIPVALSRFGQIDSSLSRRHAGTGLGLPLSRTFAELHGGRLDIQSAVGQGTTIAVILPATTTPRSAADDMDDAGMDEIAGLDEIDILGAFTADQAP</sequence>
<keyword evidence="8" id="KW-1185">Reference proteome</keyword>
<dbReference type="SMART" id="SM00387">
    <property type="entry name" value="HATPase_c"/>
    <property type="match status" value="1"/>
</dbReference>
<dbReference type="Pfam" id="PF00512">
    <property type="entry name" value="HisKA"/>
    <property type="match status" value="1"/>
</dbReference>
<dbReference type="Gene3D" id="1.10.287.130">
    <property type="match status" value="1"/>
</dbReference>
<dbReference type="CDD" id="cd16922">
    <property type="entry name" value="HATPase_EvgS-ArcB-TorS-like"/>
    <property type="match status" value="1"/>
</dbReference>
<name>A0ABQ1ITG5_9PROT</name>
<accession>A0ABQ1ITG5</accession>
<evidence type="ECO:0000259" key="6">
    <source>
        <dbReference type="PROSITE" id="PS50109"/>
    </source>
</evidence>
<dbReference type="InterPro" id="IPR046342">
    <property type="entry name" value="CBS_dom_sf"/>
</dbReference>
<dbReference type="InterPro" id="IPR036097">
    <property type="entry name" value="HisK_dim/P_sf"/>
</dbReference>
<dbReference type="Gene3D" id="3.10.580.10">
    <property type="entry name" value="CBS-domain"/>
    <property type="match status" value="1"/>
</dbReference>
<comment type="catalytic activity">
    <reaction evidence="1">
        <text>ATP + protein L-histidine = ADP + protein N-phospho-L-histidine.</text>
        <dbReference type="EC" id="2.7.13.3"/>
    </reaction>
</comment>
<comment type="caution">
    <text evidence="7">The sequence shown here is derived from an EMBL/GenBank/DDBJ whole genome shotgun (WGS) entry which is preliminary data.</text>
</comment>
<dbReference type="Proteomes" id="UP000603352">
    <property type="component" value="Unassembled WGS sequence"/>
</dbReference>
<dbReference type="InterPro" id="IPR004358">
    <property type="entry name" value="Sig_transdc_His_kin-like_C"/>
</dbReference>
<evidence type="ECO:0000256" key="3">
    <source>
        <dbReference type="ARBA" id="ARBA00022553"/>
    </source>
</evidence>
<reference evidence="8" key="1">
    <citation type="journal article" date="2019" name="Int. J. Syst. Evol. Microbiol.">
        <title>The Global Catalogue of Microorganisms (GCM) 10K type strain sequencing project: providing services to taxonomists for standard genome sequencing and annotation.</title>
        <authorList>
            <consortium name="The Broad Institute Genomics Platform"/>
            <consortium name="The Broad Institute Genome Sequencing Center for Infectious Disease"/>
            <person name="Wu L."/>
            <person name="Ma J."/>
        </authorList>
    </citation>
    <scope>NUCLEOTIDE SEQUENCE [LARGE SCALE GENOMIC DNA]</scope>
    <source>
        <strain evidence="8">CGMCC 1.10188</strain>
    </source>
</reference>
<evidence type="ECO:0000313" key="8">
    <source>
        <dbReference type="Proteomes" id="UP000603352"/>
    </source>
</evidence>
<proteinExistence type="predicted"/>
<feature type="domain" description="Histidine kinase" evidence="6">
    <location>
        <begin position="208"/>
        <end position="430"/>
    </location>
</feature>
<dbReference type="SUPFAM" id="SSF55874">
    <property type="entry name" value="ATPase domain of HSP90 chaperone/DNA topoisomerase II/histidine kinase"/>
    <property type="match status" value="1"/>
</dbReference>
<dbReference type="InterPro" id="IPR036890">
    <property type="entry name" value="HATPase_C_sf"/>
</dbReference>
<evidence type="ECO:0000313" key="7">
    <source>
        <dbReference type="EMBL" id="GGB51651.1"/>
    </source>
</evidence>
<keyword evidence="4" id="KW-0808">Transferase</keyword>
<organism evidence="7 8">
    <name type="scientific">Tistrella bauzanensis</name>
    <dbReference type="NCBI Taxonomy" id="657419"/>
    <lineage>
        <taxon>Bacteria</taxon>
        <taxon>Pseudomonadati</taxon>
        <taxon>Pseudomonadota</taxon>
        <taxon>Alphaproteobacteria</taxon>
        <taxon>Geminicoccales</taxon>
        <taxon>Geminicoccaceae</taxon>
        <taxon>Tistrella</taxon>
    </lineage>
</organism>
<dbReference type="EC" id="2.7.13.3" evidence="2"/>
<dbReference type="PANTHER" id="PTHR43047">
    <property type="entry name" value="TWO-COMPONENT HISTIDINE PROTEIN KINASE"/>
    <property type="match status" value="1"/>
</dbReference>
<gene>
    <name evidence="7" type="ORF">GCM10011505_35920</name>
</gene>
<dbReference type="InterPro" id="IPR003594">
    <property type="entry name" value="HATPase_dom"/>
</dbReference>
<keyword evidence="5" id="KW-0418">Kinase</keyword>
<dbReference type="EMBL" id="BMDZ01000048">
    <property type="protein sequence ID" value="GGB51651.1"/>
    <property type="molecule type" value="Genomic_DNA"/>
</dbReference>
<evidence type="ECO:0000256" key="4">
    <source>
        <dbReference type="ARBA" id="ARBA00022679"/>
    </source>
</evidence>
<dbReference type="InterPro" id="IPR003661">
    <property type="entry name" value="HisK_dim/P_dom"/>
</dbReference>
<dbReference type="SUPFAM" id="SSF54631">
    <property type="entry name" value="CBS-domain pair"/>
    <property type="match status" value="1"/>
</dbReference>
<dbReference type="Gene3D" id="3.30.565.10">
    <property type="entry name" value="Histidine kinase-like ATPase, C-terminal domain"/>
    <property type="match status" value="1"/>
</dbReference>